<dbReference type="PANTHER" id="PTHR23172">
    <property type="entry name" value="AUXILIN/CYCLIN G-ASSOCIATED KINASE-RELATED"/>
    <property type="match status" value="1"/>
</dbReference>
<dbReference type="OrthoDB" id="1717591at2759"/>
<keyword evidence="2" id="KW-1185">Reference proteome</keyword>
<name>S8CN11_9LAMI</name>
<evidence type="ECO:0000313" key="1">
    <source>
        <dbReference type="EMBL" id="EPS68569.1"/>
    </source>
</evidence>
<dbReference type="GO" id="GO:0030276">
    <property type="term" value="F:clathrin binding"/>
    <property type="evidence" value="ECO:0007669"/>
    <property type="project" value="TreeGrafter"/>
</dbReference>
<dbReference type="GO" id="GO:0005737">
    <property type="term" value="C:cytoplasm"/>
    <property type="evidence" value="ECO:0007669"/>
    <property type="project" value="TreeGrafter"/>
</dbReference>
<sequence>MEIPRSLSKRSFSSGSNGGGGFIPPYNVVAYDGVFGTLPDSRSPMMTPRFEEYSEIFGGFNASRSSSIPVLHIPHAARGSRLRFDVRNPDFDYAEVFGRAGGVSAVTTSFQDVLGRSSGGCSCFSDESR</sequence>
<organism evidence="1 2">
    <name type="scientific">Genlisea aurea</name>
    <dbReference type="NCBI Taxonomy" id="192259"/>
    <lineage>
        <taxon>Eukaryota</taxon>
        <taxon>Viridiplantae</taxon>
        <taxon>Streptophyta</taxon>
        <taxon>Embryophyta</taxon>
        <taxon>Tracheophyta</taxon>
        <taxon>Spermatophyta</taxon>
        <taxon>Magnoliopsida</taxon>
        <taxon>eudicotyledons</taxon>
        <taxon>Gunneridae</taxon>
        <taxon>Pentapetalae</taxon>
        <taxon>asterids</taxon>
        <taxon>lamiids</taxon>
        <taxon>Lamiales</taxon>
        <taxon>Lentibulariaceae</taxon>
        <taxon>Genlisea</taxon>
    </lineage>
</organism>
<dbReference type="EMBL" id="AUSU01002554">
    <property type="protein sequence ID" value="EPS68569.1"/>
    <property type="molecule type" value="Genomic_DNA"/>
</dbReference>
<dbReference type="AlphaFoldDB" id="S8CN11"/>
<dbReference type="Proteomes" id="UP000015453">
    <property type="component" value="Unassembled WGS sequence"/>
</dbReference>
<protein>
    <submittedName>
        <fullName evidence="1">Uncharacterized protein</fullName>
    </submittedName>
</protein>
<evidence type="ECO:0000313" key="2">
    <source>
        <dbReference type="Proteomes" id="UP000015453"/>
    </source>
</evidence>
<dbReference type="GO" id="GO:0031982">
    <property type="term" value="C:vesicle"/>
    <property type="evidence" value="ECO:0007669"/>
    <property type="project" value="TreeGrafter"/>
</dbReference>
<dbReference type="GO" id="GO:0072318">
    <property type="term" value="P:clathrin coat disassembly"/>
    <property type="evidence" value="ECO:0007669"/>
    <property type="project" value="TreeGrafter"/>
</dbReference>
<reference evidence="1 2" key="1">
    <citation type="journal article" date="2013" name="BMC Genomics">
        <title>The miniature genome of a carnivorous plant Genlisea aurea contains a low number of genes and short non-coding sequences.</title>
        <authorList>
            <person name="Leushkin E.V."/>
            <person name="Sutormin R.A."/>
            <person name="Nabieva E.R."/>
            <person name="Penin A.A."/>
            <person name="Kondrashov A.S."/>
            <person name="Logacheva M.D."/>
        </authorList>
    </citation>
    <scope>NUCLEOTIDE SEQUENCE [LARGE SCALE GENOMIC DNA]</scope>
</reference>
<proteinExistence type="predicted"/>
<dbReference type="PANTHER" id="PTHR23172:SF87">
    <property type="entry name" value="CHAPERONE DNAJ-DOMAIN SUPERFAMILY PROTEIN"/>
    <property type="match status" value="1"/>
</dbReference>
<gene>
    <name evidence="1" type="ORF">M569_06202</name>
</gene>
<comment type="caution">
    <text evidence="1">The sequence shown here is derived from an EMBL/GenBank/DDBJ whole genome shotgun (WGS) entry which is preliminary data.</text>
</comment>
<dbReference type="GO" id="GO:0072583">
    <property type="term" value="P:clathrin-dependent endocytosis"/>
    <property type="evidence" value="ECO:0007669"/>
    <property type="project" value="TreeGrafter"/>
</dbReference>
<accession>S8CN11</accession>